<keyword evidence="2" id="KW-0812">Transmembrane</keyword>
<evidence type="ECO:0000256" key="1">
    <source>
        <dbReference type="SAM" id="Coils"/>
    </source>
</evidence>
<evidence type="ECO:0000313" key="5">
    <source>
        <dbReference type="EMBL" id="CAD2144831.1"/>
    </source>
</evidence>
<keyword evidence="1" id="KW-0175">Coiled coil</keyword>
<feature type="domain" description="Fibronectin type-III" evidence="4">
    <location>
        <begin position="293"/>
        <end position="431"/>
    </location>
</feature>
<feature type="chain" id="PRO_5028241644" description="Fibronectin type-III domain-containing protein" evidence="3">
    <location>
        <begin position="20"/>
        <end position="938"/>
    </location>
</feature>
<evidence type="ECO:0000259" key="4">
    <source>
        <dbReference type="Pfam" id="PF24221"/>
    </source>
</evidence>
<evidence type="ECO:0000256" key="2">
    <source>
        <dbReference type="SAM" id="Phobius"/>
    </source>
</evidence>
<dbReference type="Pfam" id="PF24221">
    <property type="entry name" value="Fn3_nematode"/>
    <property type="match status" value="1"/>
</dbReference>
<feature type="signal peptide" evidence="3">
    <location>
        <begin position="1"/>
        <end position="19"/>
    </location>
</feature>
<protein>
    <recommendedName>
        <fullName evidence="4">Fibronectin type-III domain-containing protein</fullName>
    </recommendedName>
</protein>
<gene>
    <name evidence="5" type="ORF">MENT_LOCUS8058</name>
</gene>
<accession>A0A6V7U3W7</accession>
<keyword evidence="2" id="KW-1133">Transmembrane helix</keyword>
<reference evidence="5 6" key="1">
    <citation type="submission" date="2020-08" db="EMBL/GenBank/DDBJ databases">
        <authorList>
            <person name="Koutsovoulos G."/>
            <person name="Danchin GJ E."/>
        </authorList>
    </citation>
    <scope>NUCLEOTIDE SEQUENCE [LARGE SCALE GENOMIC DNA]</scope>
</reference>
<proteinExistence type="predicted"/>
<dbReference type="InterPro" id="IPR057131">
    <property type="entry name" value="Fn3_nem"/>
</dbReference>
<comment type="caution">
    <text evidence="5">The sequence shown here is derived from an EMBL/GenBank/DDBJ whole genome shotgun (WGS) entry which is preliminary data.</text>
</comment>
<name>A0A6V7U3W7_MELEN</name>
<dbReference type="Proteomes" id="UP000580250">
    <property type="component" value="Unassembled WGS sequence"/>
</dbReference>
<feature type="coiled-coil region" evidence="1">
    <location>
        <begin position="483"/>
        <end position="510"/>
    </location>
</feature>
<organism evidence="5 6">
    <name type="scientific">Meloidogyne enterolobii</name>
    <name type="common">Root-knot nematode worm</name>
    <name type="synonym">Meloidogyne mayaguensis</name>
    <dbReference type="NCBI Taxonomy" id="390850"/>
    <lineage>
        <taxon>Eukaryota</taxon>
        <taxon>Metazoa</taxon>
        <taxon>Ecdysozoa</taxon>
        <taxon>Nematoda</taxon>
        <taxon>Chromadorea</taxon>
        <taxon>Rhabditida</taxon>
        <taxon>Tylenchina</taxon>
        <taxon>Tylenchomorpha</taxon>
        <taxon>Tylenchoidea</taxon>
        <taxon>Meloidogynidae</taxon>
        <taxon>Meloidogyninae</taxon>
        <taxon>Meloidogyne</taxon>
    </lineage>
</organism>
<feature type="transmembrane region" description="Helical" evidence="2">
    <location>
        <begin position="731"/>
        <end position="755"/>
    </location>
</feature>
<dbReference type="AlphaFoldDB" id="A0A6V7U3W7"/>
<evidence type="ECO:0000313" key="6">
    <source>
        <dbReference type="Proteomes" id="UP000580250"/>
    </source>
</evidence>
<keyword evidence="3" id="KW-0732">Signal</keyword>
<sequence>MLLLFKILIIIFYLNTTNLFALINKRTKCAIECYKKCSESGTPQSVYCNCPFTENDNCDDENINEELFKEKTVENLIEFKSGYTNNRIIWVNVNPIPNAFIYIFEISFQSISIPVWIFAGASSSPKINFSIPDACRDYQFRLITVLRSTDPKMNLIVFRGQKIPVEFPPFVVAEENIHLDRPKQSNDGQTLHSSVSWQHPSGYEDTDIYGYSPPTAYPISCQTPEEKLSQPRLELIQGGARLHFALPIEALNDKCKIYMEIKICVRIKPFDIQISTEIDCQKFPNLQYCKKENGPQCTEVVDLWGRNDGRATVVWQKPNAVKNTYPTYYIVNWGPTQNSGSSSFNRKIINGQHIKVPGNITKIELTPQWGIQYGLQICAFYDEKEDNNNNLQINPFNISPIIPFYCNPCAAPELKSNENPNQERCIECTKIEQRQSPSKILNSPNYSSSVDCVGPICASSNYTSTHFISSGIVSMDIFGSNINSNFTEKEKNETENIKEINEEENEEDDKQNFEQNNWKEKEKQLLRQLHSKTLPRNPISLNKEENEEEELLLSENVELFVETTTTKIEEEEETTTTTTTTIELTTITTLELTPNSVNEEINKTTTKQIFETTNKLEEKINKNNLIVDNNVTINNNVDLIKEENNEIKINKDKLTTNKNISSSNTNLDLSNNSSFLPQNLKIKTTTKKSVYYSSTEKTKESTTELLKEINKEGRGGGGGGSSRSPLDPKKLILAGPIFFFLGLSFGLILLFTFCINRRRQNVTRENFHHHNNRRHRHPLPNFNTSLTPVIKQQQKTNNILINKKYPTSSVLATRTAINCGGGGSGGGGGGINKNSVGQIIQQNQQTSKEYSSCSCASTASAISSSIVTPTTSTNISVSNQKQQQQQSLATIAHKPKTIKQQEENYNNQNFADNTSRFFMTSTPSSVTNINNQNKNVHF</sequence>
<keyword evidence="2" id="KW-0472">Membrane</keyword>
<dbReference type="EMBL" id="CAJEWN010000034">
    <property type="protein sequence ID" value="CAD2144831.1"/>
    <property type="molecule type" value="Genomic_DNA"/>
</dbReference>
<evidence type="ECO:0000256" key="3">
    <source>
        <dbReference type="SAM" id="SignalP"/>
    </source>
</evidence>
<dbReference type="OrthoDB" id="5866024at2759"/>